<feature type="compositionally biased region" description="Basic and acidic residues" evidence="1">
    <location>
        <begin position="120"/>
        <end position="131"/>
    </location>
</feature>
<name>A0A4Z1HUM4_9HELO</name>
<feature type="compositionally biased region" description="Basic and acidic residues" evidence="1">
    <location>
        <begin position="155"/>
        <end position="170"/>
    </location>
</feature>
<accession>A0A4Z1HUM4</accession>
<evidence type="ECO:0000313" key="2">
    <source>
        <dbReference type="EMBL" id="TGO52879.1"/>
    </source>
</evidence>
<keyword evidence="3" id="KW-1185">Reference proteome</keyword>
<gene>
    <name evidence="2" type="ORF">BCON_0133g00240</name>
</gene>
<sequence>MCVYYTDRCPQGHIILVYTTASQDAQRNRVYCPINDQTVHNRCQRKLKSSESCPVCHDLRLPAGEPGEDENDGDGDGGKDDDDDNDDDDSGNGRRKDERTGAVRQASLPAIRAGKHITRKREPDNQEDVSKKAPSAQAEGRQQYPLRPKILNMDSRIKTEKVARYRSSRDEYEEDEEF</sequence>
<dbReference type="AlphaFoldDB" id="A0A4Z1HUM4"/>
<dbReference type="EMBL" id="PQXN01000133">
    <property type="protein sequence ID" value="TGO52879.1"/>
    <property type="molecule type" value="Genomic_DNA"/>
</dbReference>
<feature type="compositionally biased region" description="Acidic residues" evidence="1">
    <location>
        <begin position="66"/>
        <end position="90"/>
    </location>
</feature>
<dbReference type="OrthoDB" id="3553144at2759"/>
<feature type="region of interest" description="Disordered" evidence="1">
    <location>
        <begin position="56"/>
        <end position="178"/>
    </location>
</feature>
<organism evidence="2 3">
    <name type="scientific">Botryotinia convoluta</name>
    <dbReference type="NCBI Taxonomy" id="54673"/>
    <lineage>
        <taxon>Eukaryota</taxon>
        <taxon>Fungi</taxon>
        <taxon>Dikarya</taxon>
        <taxon>Ascomycota</taxon>
        <taxon>Pezizomycotina</taxon>
        <taxon>Leotiomycetes</taxon>
        <taxon>Helotiales</taxon>
        <taxon>Sclerotiniaceae</taxon>
        <taxon>Botryotinia</taxon>
    </lineage>
</organism>
<evidence type="ECO:0000256" key="1">
    <source>
        <dbReference type="SAM" id="MobiDB-lite"/>
    </source>
</evidence>
<dbReference type="Proteomes" id="UP000297527">
    <property type="component" value="Unassembled WGS sequence"/>
</dbReference>
<evidence type="ECO:0000313" key="3">
    <source>
        <dbReference type="Proteomes" id="UP000297527"/>
    </source>
</evidence>
<proteinExistence type="predicted"/>
<reference evidence="2 3" key="1">
    <citation type="submission" date="2017-12" db="EMBL/GenBank/DDBJ databases">
        <title>Comparative genomics of Botrytis spp.</title>
        <authorList>
            <person name="Valero-Jimenez C.A."/>
            <person name="Tapia P."/>
            <person name="Veloso J."/>
            <person name="Silva-Moreno E."/>
            <person name="Staats M."/>
            <person name="Valdes J.H."/>
            <person name="Van Kan J.A.L."/>
        </authorList>
    </citation>
    <scope>NUCLEOTIDE SEQUENCE [LARGE SCALE GENOMIC DNA]</scope>
    <source>
        <strain evidence="2 3">MUCL11595</strain>
    </source>
</reference>
<comment type="caution">
    <text evidence="2">The sequence shown here is derived from an EMBL/GenBank/DDBJ whole genome shotgun (WGS) entry which is preliminary data.</text>
</comment>
<feature type="compositionally biased region" description="Basic and acidic residues" evidence="1">
    <location>
        <begin position="91"/>
        <end position="101"/>
    </location>
</feature>
<protein>
    <submittedName>
        <fullName evidence="2">Uncharacterized protein</fullName>
    </submittedName>
</protein>